<evidence type="ECO:0000256" key="1">
    <source>
        <dbReference type="ARBA" id="ARBA00001947"/>
    </source>
</evidence>
<evidence type="ECO:0000259" key="10">
    <source>
        <dbReference type="Pfam" id="PF07687"/>
    </source>
</evidence>
<dbReference type="Gene3D" id="3.30.70.360">
    <property type="match status" value="1"/>
</dbReference>
<dbReference type="PROSITE" id="PS00759">
    <property type="entry name" value="ARGE_DAPE_CPG2_2"/>
    <property type="match status" value="1"/>
</dbReference>
<evidence type="ECO:0000256" key="8">
    <source>
        <dbReference type="ARBA" id="ARBA00022833"/>
    </source>
</evidence>
<comment type="caution">
    <text evidence="11">The sequence shown here is derived from an EMBL/GenBank/DDBJ whole genome shotgun (WGS) entry which is preliminary data.</text>
</comment>
<evidence type="ECO:0000256" key="4">
    <source>
        <dbReference type="ARBA" id="ARBA00022571"/>
    </source>
</evidence>
<keyword evidence="3" id="KW-0963">Cytoplasm</keyword>
<accession>A0A2S9Q8X5</accession>
<evidence type="ECO:0000256" key="9">
    <source>
        <dbReference type="ARBA" id="ARBA00023285"/>
    </source>
</evidence>
<dbReference type="Proteomes" id="UP000237682">
    <property type="component" value="Unassembled WGS sequence"/>
</dbReference>
<evidence type="ECO:0000256" key="7">
    <source>
        <dbReference type="ARBA" id="ARBA00022801"/>
    </source>
</evidence>
<protein>
    <submittedName>
        <fullName evidence="11">Acetylornithine deacetylase</fullName>
    </submittedName>
</protein>
<dbReference type="RefSeq" id="WP_105863799.1">
    <property type="nucleotide sequence ID" value="NZ_PUEJ01000007.1"/>
</dbReference>
<dbReference type="Pfam" id="PF01546">
    <property type="entry name" value="Peptidase_M20"/>
    <property type="match status" value="1"/>
</dbReference>
<comment type="cofactor">
    <cofactor evidence="1">
        <name>Zn(2+)</name>
        <dbReference type="ChEBI" id="CHEBI:29105"/>
    </cofactor>
</comment>
<organism evidence="11 12">
    <name type="scientific">Labrys okinawensis</name>
    <dbReference type="NCBI Taxonomy" id="346911"/>
    <lineage>
        <taxon>Bacteria</taxon>
        <taxon>Pseudomonadati</taxon>
        <taxon>Pseudomonadota</taxon>
        <taxon>Alphaproteobacteria</taxon>
        <taxon>Hyphomicrobiales</taxon>
        <taxon>Xanthobacteraceae</taxon>
        <taxon>Labrys</taxon>
    </lineage>
</organism>
<dbReference type="InterPro" id="IPR011650">
    <property type="entry name" value="Peptidase_M20_dimer"/>
</dbReference>
<evidence type="ECO:0000256" key="2">
    <source>
        <dbReference type="ARBA" id="ARBA00005691"/>
    </source>
</evidence>
<evidence type="ECO:0000313" key="11">
    <source>
        <dbReference type="EMBL" id="PRH85803.1"/>
    </source>
</evidence>
<keyword evidence="5" id="KW-0028">Amino-acid biosynthesis</keyword>
<proteinExistence type="inferred from homology"/>
<dbReference type="PANTHER" id="PTHR43808">
    <property type="entry name" value="ACETYLORNITHINE DEACETYLASE"/>
    <property type="match status" value="1"/>
</dbReference>
<dbReference type="InterPro" id="IPR010169">
    <property type="entry name" value="AcOrn-deacetyl"/>
</dbReference>
<reference evidence="11 12" key="1">
    <citation type="submission" date="2018-02" db="EMBL/GenBank/DDBJ databases">
        <title>Whole genome sequencing of endophytic bacterium.</title>
        <authorList>
            <person name="Eedara R."/>
            <person name="Podile A.R."/>
        </authorList>
    </citation>
    <scope>NUCLEOTIDE SEQUENCE [LARGE SCALE GENOMIC DNA]</scope>
    <source>
        <strain evidence="11 12">RP1T</strain>
    </source>
</reference>
<comment type="similarity">
    <text evidence="2">Belongs to the peptidase M20A family. ArgE subfamily.</text>
</comment>
<sequence length="389" mass="41340">MATEPTTLDILERLIGFATISRQSNRELIGYVTGLLDGAGIGWDLAESPDGTRANLFATVGPATDGGVVLSGHTDVVPVEGQAWSRDPFALSERDGRYYGRGTTDMKGFLASALATALRAARQELKTPLHLALSYDEEIGCVGVRSLIDRLETGKVRPALCIVGEPTGMRIATGHKGKVALRACCTGRSGHSALAPLALNALHLGADFLGRLRERQRLLAETGRRDDQYEIPYTTLHAGRMSGGQALNIVPECCEIEFEIRNIVGDDPEAIVAGLKEDAEAIVAPLRPAFPEAAIAIDEVNAYPGLETPADSPVVALLRLITQSREPTFKVAFGTEGGLFQDRLGLATAVCGPGFMAQGHKPDEYIDAGQLGRCDAMLAALVDRLAVGL</sequence>
<dbReference type="InterPro" id="IPR050072">
    <property type="entry name" value="Peptidase_M20A"/>
</dbReference>
<dbReference type="NCBIfam" id="TIGR01892">
    <property type="entry name" value="AcOrn-deacetyl"/>
    <property type="match status" value="1"/>
</dbReference>
<keyword evidence="12" id="KW-1185">Reference proteome</keyword>
<dbReference type="CDD" id="cd03894">
    <property type="entry name" value="M20_ArgE"/>
    <property type="match status" value="1"/>
</dbReference>
<dbReference type="GO" id="GO:0006526">
    <property type="term" value="P:L-arginine biosynthetic process"/>
    <property type="evidence" value="ECO:0007669"/>
    <property type="project" value="UniProtKB-KW"/>
</dbReference>
<dbReference type="PANTHER" id="PTHR43808:SF31">
    <property type="entry name" value="N-ACETYL-L-CITRULLINE DEACETYLASE"/>
    <property type="match status" value="1"/>
</dbReference>
<dbReference type="SUPFAM" id="SSF53187">
    <property type="entry name" value="Zn-dependent exopeptidases"/>
    <property type="match status" value="1"/>
</dbReference>
<keyword evidence="4" id="KW-0055">Arginine biosynthesis</keyword>
<dbReference type="Gene3D" id="3.40.630.10">
    <property type="entry name" value="Zn peptidases"/>
    <property type="match status" value="1"/>
</dbReference>
<dbReference type="InterPro" id="IPR002933">
    <property type="entry name" value="Peptidase_M20"/>
</dbReference>
<keyword evidence="9" id="KW-0170">Cobalt</keyword>
<evidence type="ECO:0000256" key="5">
    <source>
        <dbReference type="ARBA" id="ARBA00022605"/>
    </source>
</evidence>
<dbReference type="EMBL" id="PUEJ01000007">
    <property type="protein sequence ID" value="PRH85803.1"/>
    <property type="molecule type" value="Genomic_DNA"/>
</dbReference>
<feature type="domain" description="Peptidase M20 dimerisation" evidence="10">
    <location>
        <begin position="173"/>
        <end position="281"/>
    </location>
</feature>
<dbReference type="InterPro" id="IPR001261">
    <property type="entry name" value="ArgE/DapE_CS"/>
</dbReference>
<keyword evidence="6" id="KW-0479">Metal-binding</keyword>
<dbReference type="OrthoDB" id="9809784at2"/>
<evidence type="ECO:0000256" key="3">
    <source>
        <dbReference type="ARBA" id="ARBA00022490"/>
    </source>
</evidence>
<evidence type="ECO:0000313" key="12">
    <source>
        <dbReference type="Proteomes" id="UP000237682"/>
    </source>
</evidence>
<keyword evidence="8" id="KW-0862">Zinc</keyword>
<dbReference type="AlphaFoldDB" id="A0A2S9Q8X5"/>
<dbReference type="SUPFAM" id="SSF55031">
    <property type="entry name" value="Bacterial exopeptidase dimerisation domain"/>
    <property type="match status" value="1"/>
</dbReference>
<gene>
    <name evidence="11" type="primary">argE</name>
    <name evidence="11" type="ORF">C5L14_19825</name>
</gene>
<keyword evidence="7" id="KW-0378">Hydrolase</keyword>
<name>A0A2S9Q8X5_9HYPH</name>
<evidence type="ECO:0000256" key="6">
    <source>
        <dbReference type="ARBA" id="ARBA00022723"/>
    </source>
</evidence>
<dbReference type="InterPro" id="IPR036264">
    <property type="entry name" value="Bact_exopeptidase_dim_dom"/>
</dbReference>
<dbReference type="Pfam" id="PF07687">
    <property type="entry name" value="M20_dimer"/>
    <property type="match status" value="1"/>
</dbReference>
<dbReference type="NCBIfam" id="NF005710">
    <property type="entry name" value="PRK07522.1"/>
    <property type="match status" value="1"/>
</dbReference>
<dbReference type="GO" id="GO:0008777">
    <property type="term" value="F:acetylornithine deacetylase activity"/>
    <property type="evidence" value="ECO:0007669"/>
    <property type="project" value="TreeGrafter"/>
</dbReference>
<dbReference type="GO" id="GO:0046872">
    <property type="term" value="F:metal ion binding"/>
    <property type="evidence" value="ECO:0007669"/>
    <property type="project" value="UniProtKB-KW"/>
</dbReference>